<evidence type="ECO:0000256" key="2">
    <source>
        <dbReference type="SAM" id="SignalP"/>
    </source>
</evidence>
<reference evidence="3" key="1">
    <citation type="journal article" date="2020" name="Stud. Mycol.">
        <title>101 Dothideomycetes genomes: a test case for predicting lifestyles and emergence of pathogens.</title>
        <authorList>
            <person name="Haridas S."/>
            <person name="Albert R."/>
            <person name="Binder M."/>
            <person name="Bloem J."/>
            <person name="Labutti K."/>
            <person name="Salamov A."/>
            <person name="Andreopoulos B."/>
            <person name="Baker S."/>
            <person name="Barry K."/>
            <person name="Bills G."/>
            <person name="Bluhm B."/>
            <person name="Cannon C."/>
            <person name="Castanera R."/>
            <person name="Culley D."/>
            <person name="Daum C."/>
            <person name="Ezra D."/>
            <person name="Gonzalez J."/>
            <person name="Henrissat B."/>
            <person name="Kuo A."/>
            <person name="Liang C."/>
            <person name="Lipzen A."/>
            <person name="Lutzoni F."/>
            <person name="Magnuson J."/>
            <person name="Mondo S."/>
            <person name="Nolan M."/>
            <person name="Ohm R."/>
            <person name="Pangilinan J."/>
            <person name="Park H.-J."/>
            <person name="Ramirez L."/>
            <person name="Alfaro M."/>
            <person name="Sun H."/>
            <person name="Tritt A."/>
            <person name="Yoshinaga Y."/>
            <person name="Zwiers L.-H."/>
            <person name="Turgeon B."/>
            <person name="Goodwin S."/>
            <person name="Spatafora J."/>
            <person name="Crous P."/>
            <person name="Grigoriev I."/>
        </authorList>
    </citation>
    <scope>NUCLEOTIDE SEQUENCE</scope>
    <source>
        <strain evidence="3">ATCC 16933</strain>
    </source>
</reference>
<feature type="chain" id="PRO_5025484034" description="Extracellular membrane protein CFEM domain-containing protein" evidence="2">
    <location>
        <begin position="22"/>
        <end position="258"/>
    </location>
</feature>
<organism evidence="3 4">
    <name type="scientific">Lineolata rhizophorae</name>
    <dbReference type="NCBI Taxonomy" id="578093"/>
    <lineage>
        <taxon>Eukaryota</taxon>
        <taxon>Fungi</taxon>
        <taxon>Dikarya</taxon>
        <taxon>Ascomycota</taxon>
        <taxon>Pezizomycotina</taxon>
        <taxon>Dothideomycetes</taxon>
        <taxon>Dothideomycetes incertae sedis</taxon>
        <taxon>Lineolatales</taxon>
        <taxon>Lineolataceae</taxon>
        <taxon>Lineolata</taxon>
    </lineage>
</organism>
<keyword evidence="4" id="KW-1185">Reference proteome</keyword>
<feature type="signal peptide" evidence="2">
    <location>
        <begin position="1"/>
        <end position="21"/>
    </location>
</feature>
<evidence type="ECO:0008006" key="5">
    <source>
        <dbReference type="Google" id="ProtNLM"/>
    </source>
</evidence>
<evidence type="ECO:0000313" key="4">
    <source>
        <dbReference type="Proteomes" id="UP000799766"/>
    </source>
</evidence>
<protein>
    <recommendedName>
        <fullName evidence="5">Extracellular membrane protein CFEM domain-containing protein</fullName>
    </recommendedName>
</protein>
<gene>
    <name evidence="3" type="ORF">BDY21DRAFT_338736</name>
</gene>
<evidence type="ECO:0000256" key="1">
    <source>
        <dbReference type="SAM" id="MobiDB-lite"/>
    </source>
</evidence>
<feature type="compositionally biased region" description="Basic and acidic residues" evidence="1">
    <location>
        <begin position="215"/>
        <end position="226"/>
    </location>
</feature>
<feature type="region of interest" description="Disordered" evidence="1">
    <location>
        <begin position="211"/>
        <end position="241"/>
    </location>
</feature>
<dbReference type="EMBL" id="MU001675">
    <property type="protein sequence ID" value="KAF2459615.1"/>
    <property type="molecule type" value="Genomic_DNA"/>
</dbReference>
<evidence type="ECO:0000313" key="3">
    <source>
        <dbReference type="EMBL" id="KAF2459615.1"/>
    </source>
</evidence>
<dbReference type="AlphaFoldDB" id="A0A6A6P6L0"/>
<accession>A0A6A6P6L0</accession>
<proteinExistence type="predicted"/>
<dbReference type="Proteomes" id="UP000799766">
    <property type="component" value="Unassembled WGS sequence"/>
</dbReference>
<keyword evidence="2" id="KW-0732">Signal</keyword>
<name>A0A6A6P6L0_9PEZI</name>
<sequence>MRAGGEFGLAVCFLFPHVCLSTTATATAKFGDFCFEASNNAREGLAPDNHLPPYCILRVCSSINQPCLSYGALGRRASFCICLDSSSSVVGSAPLIPFIPGTCVFQANQSASLDRGPLSRCRLPPMPSTRPPFTISFSFYFGTVSRMPNQDPFLPSEFWQSGKVKRMRRNGNWWKIGFHTRHPFPYSPSRLQSIPELPPFYLSYPAVPSEQSSRSCHEATPRERGQGRPRRRASVPSSPSPFFSYSTPFPPNCLYTYI</sequence>